<feature type="signal peptide" evidence="1">
    <location>
        <begin position="1"/>
        <end position="18"/>
    </location>
</feature>
<dbReference type="PROSITE" id="PS51257">
    <property type="entry name" value="PROKAR_LIPOPROTEIN"/>
    <property type="match status" value="1"/>
</dbReference>
<evidence type="ECO:0000313" key="3">
    <source>
        <dbReference type="EMBL" id="MBL3655800.1"/>
    </source>
</evidence>
<evidence type="ECO:0000313" key="4">
    <source>
        <dbReference type="Proteomes" id="UP000659388"/>
    </source>
</evidence>
<dbReference type="EMBL" id="JAESIY010000003">
    <property type="protein sequence ID" value="MBL3655800.1"/>
    <property type="molecule type" value="Genomic_DNA"/>
</dbReference>
<dbReference type="Proteomes" id="UP000659388">
    <property type="component" value="Unassembled WGS sequence"/>
</dbReference>
<organism evidence="3 4">
    <name type="scientific">Fulvivirga sediminis</name>
    <dbReference type="NCBI Taxonomy" id="2803949"/>
    <lineage>
        <taxon>Bacteria</taxon>
        <taxon>Pseudomonadati</taxon>
        <taxon>Bacteroidota</taxon>
        <taxon>Cytophagia</taxon>
        <taxon>Cytophagales</taxon>
        <taxon>Fulvivirgaceae</taxon>
        <taxon>Fulvivirga</taxon>
    </lineage>
</organism>
<accession>A0A937F7L4</accession>
<keyword evidence="1" id="KW-0732">Signal</keyword>
<feature type="domain" description="Putative beta-lactamase-inhibitor-like PepSY-like" evidence="2">
    <location>
        <begin position="26"/>
        <end position="81"/>
    </location>
</feature>
<dbReference type="InterPro" id="IPR021533">
    <property type="entry name" value="PepSY-like"/>
</dbReference>
<dbReference type="SUPFAM" id="SSF160574">
    <property type="entry name" value="BT0923-like"/>
    <property type="match status" value="1"/>
</dbReference>
<dbReference type="Gene3D" id="3.10.450.360">
    <property type="match status" value="1"/>
</dbReference>
<reference evidence="3" key="1">
    <citation type="submission" date="2021-01" db="EMBL/GenBank/DDBJ databases">
        <title>Fulvivirga kasyanovii gen. nov., sp nov., a novel member of the phylum Bacteroidetes isolated from seawater in a mussel farm.</title>
        <authorList>
            <person name="Zhao L.-H."/>
            <person name="Wang Z.-J."/>
        </authorList>
    </citation>
    <scope>NUCLEOTIDE SEQUENCE</scope>
    <source>
        <strain evidence="3">2943</strain>
    </source>
</reference>
<dbReference type="AlphaFoldDB" id="A0A937F7L4"/>
<evidence type="ECO:0000259" key="2">
    <source>
        <dbReference type="Pfam" id="PF11396"/>
    </source>
</evidence>
<feature type="chain" id="PRO_5037741775" evidence="1">
    <location>
        <begin position="19"/>
        <end position="151"/>
    </location>
</feature>
<gene>
    <name evidence="3" type="ORF">JL102_06645</name>
</gene>
<dbReference type="Pfam" id="PF11396">
    <property type="entry name" value="PepSY_like"/>
    <property type="match status" value="2"/>
</dbReference>
<dbReference type="RefSeq" id="WP_202243482.1">
    <property type="nucleotide sequence ID" value="NZ_JAESIY010000003.1"/>
</dbReference>
<comment type="caution">
    <text evidence="3">The sequence shown here is derived from an EMBL/GenBank/DDBJ whole genome shotgun (WGS) entry which is preliminary data.</text>
</comment>
<proteinExistence type="predicted"/>
<evidence type="ECO:0000256" key="1">
    <source>
        <dbReference type="SAM" id="SignalP"/>
    </source>
</evidence>
<name>A0A937F7L4_9BACT</name>
<keyword evidence="4" id="KW-1185">Reference proteome</keyword>
<sequence>MKNLMMMLLASMAMVFMSCDSDDGDDVKPQEVPEEVKTTFNNEFPKAAKVEWEALASIYEVEFEIDAVDYEAQLSSDGILIRYKYEITVNQLPEQVGRAINESYPDKIIDDLDVLVQGGANYYMVDFENSTPDHFVFDEAGKETDSVEYWD</sequence>
<feature type="domain" description="Putative beta-lactamase-inhibitor-like PepSY-like" evidence="2">
    <location>
        <begin position="83"/>
        <end position="141"/>
    </location>
</feature>
<protein>
    <submittedName>
        <fullName evidence="3">PepSY-like domain-containing protein</fullName>
    </submittedName>
</protein>